<dbReference type="NCBIfam" id="NF041770">
    <property type="entry name" value="CFI_box_CTERM"/>
    <property type="match status" value="1"/>
</dbReference>
<dbReference type="GO" id="GO:0003755">
    <property type="term" value="F:peptidyl-prolyl cis-trans isomerase activity"/>
    <property type="evidence" value="ECO:0007669"/>
    <property type="project" value="UniProtKB-KW"/>
</dbReference>
<feature type="transmembrane region" description="Helical" evidence="4">
    <location>
        <begin position="541"/>
        <end position="564"/>
    </location>
</feature>
<name>A0A075ICV7_9ARCH</name>
<dbReference type="CDD" id="cd00317">
    <property type="entry name" value="cyclophilin"/>
    <property type="match status" value="1"/>
</dbReference>
<keyword evidence="3 6" id="KW-0413">Isomerase</keyword>
<dbReference type="InterPro" id="IPR049886">
    <property type="entry name" value="CFI_box_CTERM_dom"/>
</dbReference>
<accession>A0A075ICV7</accession>
<evidence type="ECO:0000256" key="4">
    <source>
        <dbReference type="SAM" id="Phobius"/>
    </source>
</evidence>
<dbReference type="InterPro" id="IPR029000">
    <property type="entry name" value="Cyclophilin-like_dom_sf"/>
</dbReference>
<dbReference type="PRINTS" id="PR00153">
    <property type="entry name" value="CSAPPISMRASE"/>
</dbReference>
<protein>
    <recommendedName>
        <fullName evidence="1">peptidylprolyl isomerase</fullName>
        <ecNumber evidence="1">5.2.1.8</ecNumber>
    </recommendedName>
</protein>
<proteinExistence type="predicted"/>
<dbReference type="InterPro" id="IPR044666">
    <property type="entry name" value="Cyclophilin_A-like"/>
</dbReference>
<gene>
    <name evidence="6" type="primary">PPIB</name>
    <name evidence="6" type="synonym">ppiB</name>
</gene>
<keyword evidence="4" id="KW-1133">Transmembrane helix</keyword>
<dbReference type="InterPro" id="IPR002130">
    <property type="entry name" value="Cyclophilin-type_PPIase_dom"/>
</dbReference>
<evidence type="ECO:0000256" key="2">
    <source>
        <dbReference type="ARBA" id="ARBA00023110"/>
    </source>
</evidence>
<dbReference type="EC" id="5.2.1.8" evidence="1"/>
<reference evidence="6" key="1">
    <citation type="journal article" date="2014" name="Genome Biol. Evol.">
        <title>Pangenome evidence for extensive interdomain horizontal transfer affecting lineage core and shell genes in uncultured planktonic thaumarchaeota and euryarchaeota.</title>
        <authorList>
            <person name="Deschamps P."/>
            <person name="Zivanovic Y."/>
            <person name="Moreira D."/>
            <person name="Rodriguez-Valera F."/>
            <person name="Lopez-Garcia P."/>
        </authorList>
    </citation>
    <scope>NUCLEOTIDE SEQUENCE</scope>
</reference>
<evidence type="ECO:0000256" key="1">
    <source>
        <dbReference type="ARBA" id="ARBA00013194"/>
    </source>
</evidence>
<dbReference type="EMBL" id="KF901269">
    <property type="protein sequence ID" value="AIF24687.1"/>
    <property type="molecule type" value="Genomic_DNA"/>
</dbReference>
<keyword evidence="4" id="KW-0472">Membrane</keyword>
<feature type="domain" description="PPIase cyclophilin-type" evidence="5">
    <location>
        <begin position="71"/>
        <end position="212"/>
    </location>
</feature>
<dbReference type="Pfam" id="PF00160">
    <property type="entry name" value="Pro_isomerase"/>
    <property type="match status" value="1"/>
</dbReference>
<dbReference type="SUPFAM" id="SSF50891">
    <property type="entry name" value="Cyclophilin-like"/>
    <property type="match status" value="1"/>
</dbReference>
<evidence type="ECO:0000313" key="6">
    <source>
        <dbReference type="EMBL" id="AIF24687.1"/>
    </source>
</evidence>
<dbReference type="Gene3D" id="2.40.100.10">
    <property type="entry name" value="Cyclophilin-like"/>
    <property type="match status" value="1"/>
</dbReference>
<organism evidence="6">
    <name type="scientific">uncultured marine thaumarchaeote SAT1000_37_C08</name>
    <dbReference type="NCBI Taxonomy" id="1456406"/>
    <lineage>
        <taxon>Archaea</taxon>
        <taxon>Nitrososphaerota</taxon>
        <taxon>environmental samples</taxon>
    </lineage>
</organism>
<sequence length="574" mass="63990">MNFKFLIISAAIMSGFVGSAFAEEHVDRCLEYTNGVCTSTLPEYLAPSKEFSQEEIAEMKQKAVLITMNGGTFMIEFFPEDAPNTVHNFLKLVESGYYDGIVFHRIIPGFMIQTGDPNTKDPDVDRSLWGQGGPGYQINEEFNTIQHDRGIVSMARSNHPDSAGSQFFIVLEDSNHLDDQYTAFGRLIPGIPSSFHALDLIATLGTDANDAPLNLLESTILTATILDPYTSSGLMPADRNQSIIEEEKIQGGTTEHYYNSIHKVSFDIPYRWSVIEATGDNLGVIMEPTGLEHNVKTQIEQSGFIPKVIVTSEKRDPREDAGVSTAFFSVQGGDDPKILSNYVFESEDGRKAHLLITTQDLQTPTETTQFKIIQLSFINSESQYSIIYVNVTEWFRYELGAFLQTVDNFGIMIDGKMQPINFDGGPVFRQLIADARAEPEPESLPPVRIGGCLIATATYGSELAPQVQLLREIRDNTVLQTQSGTSFMTAFNQFYYSFSPAIADYERENIVFKETVKITLTPLLTSMTLLQYADIDSESEMLGYGISIILLNIGMYFIAPAVLITKIRSFYKLQ</sequence>
<evidence type="ECO:0000259" key="5">
    <source>
        <dbReference type="PROSITE" id="PS50072"/>
    </source>
</evidence>
<evidence type="ECO:0000256" key="3">
    <source>
        <dbReference type="ARBA" id="ARBA00023235"/>
    </source>
</evidence>
<keyword evidence="2" id="KW-0697">Rotamase</keyword>
<keyword evidence="4" id="KW-0812">Transmembrane</keyword>
<dbReference type="PANTHER" id="PTHR45625">
    <property type="entry name" value="PEPTIDYL-PROLYL CIS-TRANS ISOMERASE-RELATED"/>
    <property type="match status" value="1"/>
</dbReference>
<dbReference type="PANTHER" id="PTHR45625:SF4">
    <property type="entry name" value="PEPTIDYLPROLYL ISOMERASE DOMAIN AND WD REPEAT-CONTAINING PROTEIN 1"/>
    <property type="match status" value="1"/>
</dbReference>
<dbReference type="PROSITE" id="PS50072">
    <property type="entry name" value="CSA_PPIASE_2"/>
    <property type="match status" value="1"/>
</dbReference>
<dbReference type="AlphaFoldDB" id="A0A075ICV7"/>